<dbReference type="FunFam" id="1.25.40.10:FF:000381">
    <property type="entry name" value="Pentatricopeptide repeat-containing protein"/>
    <property type="match status" value="2"/>
</dbReference>
<feature type="domain" description="DYW" evidence="3">
    <location>
        <begin position="821"/>
        <end position="872"/>
    </location>
</feature>
<dbReference type="GO" id="GO:0009451">
    <property type="term" value="P:RNA modification"/>
    <property type="evidence" value="ECO:0007669"/>
    <property type="project" value="InterPro"/>
</dbReference>
<dbReference type="Pfam" id="PF01535">
    <property type="entry name" value="PPR"/>
    <property type="match status" value="6"/>
</dbReference>
<gene>
    <name evidence="4" type="ORF">AQUCO_00400632v1</name>
</gene>
<dbReference type="InterPro" id="IPR002885">
    <property type="entry name" value="PPR_rpt"/>
</dbReference>
<feature type="repeat" description="PPR" evidence="2">
    <location>
        <begin position="147"/>
        <end position="181"/>
    </location>
</feature>
<keyword evidence="1" id="KW-0677">Repeat</keyword>
<dbReference type="InterPro" id="IPR032867">
    <property type="entry name" value="DYW_dom"/>
</dbReference>
<dbReference type="OrthoDB" id="185373at2759"/>
<dbReference type="FunFam" id="1.25.40.10:FF:000090">
    <property type="entry name" value="Pentatricopeptide repeat-containing protein, chloroplastic"/>
    <property type="match status" value="1"/>
</dbReference>
<dbReference type="GO" id="GO:0008270">
    <property type="term" value="F:zinc ion binding"/>
    <property type="evidence" value="ECO:0007669"/>
    <property type="project" value="InterPro"/>
</dbReference>
<keyword evidence="5" id="KW-1185">Reference proteome</keyword>
<dbReference type="PANTHER" id="PTHR47926">
    <property type="entry name" value="PENTATRICOPEPTIDE REPEAT-CONTAINING PROTEIN"/>
    <property type="match status" value="1"/>
</dbReference>
<sequence>MLHGKILKSGLFRDSSLCSQIIEVYLGIGELDGAVKVFDNMSERIVYSWNGILSVFLKKKLYRRVLGYFLRVLAEGISPDGATFSSVLRACSGGNFGLHYVREIHSKILQYGFATDPVVCSPLIDIYSKKGYLSLAQSIFEELSSRNSISWVAMISGLSQNGHEEEALQLFCRMRKSGIIPTPYVFSSVLSASTKIGMYKQGEQLHAQVHKWGFSLETFVCNSLVTLYSHSGKLISAERIFKGMKRRDRITYNSLISALAQRGVSNEALLLFEEMQLSGLKPDCVTVASLLSACASMEALDKGRQFHCHAIKSGFSSDVIIKGSLLDLYVKCSDIATARDFFESTEKENVVLWNVMLVAYGRLGNLIDSFQVFSQMQTAGVKPNQYTYPLRTCTSLGALDLGAQIHAQIIKTDFDLNVYVCSVLIDMYAKHGRLELAREILGRLTAEDVVSWTAMISGYVQHEMCLEGLKLFQEMQIRGIQSDNIGYSSALSACAGIQALNQGKQIHAQACVSGYTVDLSIGNALINLYAKCGRVHEAYLAFKIVDAKDQISWNGLISGFAQSELYEEALKVFTQMNQAGLEANLFTFGSVVSASANLADIKQGKQMHARMIKTGFNSEIEASDVLISLYAKCGSIDDAKREFNEMREKNEHGCGKEALDLFEKMKEQDMMPNNVTFLGVLSACSHVGLVNKGLSYLQSMSIEHGIVPRPEHYACVVDILGRAGLLERAKKFIEEMPIDPDAMVWRTLLSACTVHKNVEIGELAAQHLLLLEPQDSATYVLLSNIYAVAKKWDCRDKMRQMMKDNGVKKDLDLNERVSEIGYVQHRNSLLHDIEQEQKDPTVHIHSEKLAVAFGLISLSSSIPIRVIKNLREHCRAGTISAHCNNQMYVYHSFHK</sequence>
<evidence type="ECO:0000259" key="3">
    <source>
        <dbReference type="Pfam" id="PF14432"/>
    </source>
</evidence>
<evidence type="ECO:0000313" key="4">
    <source>
        <dbReference type="EMBL" id="PIA59895.1"/>
    </source>
</evidence>
<dbReference type="STRING" id="218851.A0A2G5EVV5"/>
<dbReference type="PANTHER" id="PTHR47926:SF533">
    <property type="entry name" value="DYW DOMAIN-CONTAINING PROTEIN"/>
    <property type="match status" value="1"/>
</dbReference>
<dbReference type="InParanoid" id="A0A2G5EVV5"/>
<dbReference type="FunFam" id="1.25.40.10:FF:000073">
    <property type="entry name" value="Pentatricopeptide repeat-containing protein chloroplastic"/>
    <property type="match status" value="1"/>
</dbReference>
<accession>A0A2G5EVV5</accession>
<evidence type="ECO:0000256" key="2">
    <source>
        <dbReference type="PROSITE-ProRule" id="PRU00708"/>
    </source>
</evidence>
<dbReference type="GO" id="GO:0003729">
    <property type="term" value="F:mRNA binding"/>
    <property type="evidence" value="ECO:0007669"/>
    <property type="project" value="UniProtKB-ARBA"/>
</dbReference>
<protein>
    <recommendedName>
        <fullName evidence="3">DYW domain-containing protein</fullName>
    </recommendedName>
</protein>
<feature type="repeat" description="PPR" evidence="2">
    <location>
        <begin position="248"/>
        <end position="282"/>
    </location>
</feature>
<feature type="repeat" description="PPR" evidence="2">
    <location>
        <begin position="349"/>
        <end position="383"/>
    </location>
</feature>
<reference evidence="4 5" key="1">
    <citation type="submission" date="2017-09" db="EMBL/GenBank/DDBJ databases">
        <title>WGS assembly of Aquilegia coerulea Goldsmith.</title>
        <authorList>
            <person name="Hodges S."/>
            <person name="Kramer E."/>
            <person name="Nordborg M."/>
            <person name="Tomkins J."/>
            <person name="Borevitz J."/>
            <person name="Derieg N."/>
            <person name="Yan J."/>
            <person name="Mihaltcheva S."/>
            <person name="Hayes R.D."/>
            <person name="Rokhsar D."/>
        </authorList>
    </citation>
    <scope>NUCLEOTIDE SEQUENCE [LARGE SCALE GENOMIC DNA]</scope>
    <source>
        <strain evidence="5">cv. Goldsmith</strain>
    </source>
</reference>
<dbReference type="PROSITE" id="PS51375">
    <property type="entry name" value="PPR"/>
    <property type="match status" value="5"/>
</dbReference>
<dbReference type="InterPro" id="IPR046848">
    <property type="entry name" value="E_motif"/>
</dbReference>
<dbReference type="Pfam" id="PF14432">
    <property type="entry name" value="DYW_deaminase"/>
    <property type="match status" value="1"/>
</dbReference>
<dbReference type="Pfam" id="PF13041">
    <property type="entry name" value="PPR_2"/>
    <property type="match status" value="5"/>
</dbReference>
<dbReference type="Proteomes" id="UP000230069">
    <property type="component" value="Unassembled WGS sequence"/>
</dbReference>
<dbReference type="AlphaFoldDB" id="A0A2G5EVV5"/>
<dbReference type="InterPro" id="IPR011990">
    <property type="entry name" value="TPR-like_helical_dom_sf"/>
</dbReference>
<proteinExistence type="predicted"/>
<dbReference type="Pfam" id="PF20431">
    <property type="entry name" value="E_motif"/>
    <property type="match status" value="1"/>
</dbReference>
<feature type="repeat" description="PPR" evidence="2">
    <location>
        <begin position="549"/>
        <end position="583"/>
    </location>
</feature>
<organism evidence="4 5">
    <name type="scientific">Aquilegia coerulea</name>
    <name type="common">Rocky mountain columbine</name>
    <dbReference type="NCBI Taxonomy" id="218851"/>
    <lineage>
        <taxon>Eukaryota</taxon>
        <taxon>Viridiplantae</taxon>
        <taxon>Streptophyta</taxon>
        <taxon>Embryophyta</taxon>
        <taxon>Tracheophyta</taxon>
        <taxon>Spermatophyta</taxon>
        <taxon>Magnoliopsida</taxon>
        <taxon>Ranunculales</taxon>
        <taxon>Ranunculaceae</taxon>
        <taxon>Thalictroideae</taxon>
        <taxon>Aquilegia</taxon>
    </lineage>
</organism>
<dbReference type="EMBL" id="KZ305021">
    <property type="protein sequence ID" value="PIA59895.1"/>
    <property type="molecule type" value="Genomic_DNA"/>
</dbReference>
<feature type="repeat" description="PPR" evidence="2">
    <location>
        <begin position="448"/>
        <end position="482"/>
    </location>
</feature>
<evidence type="ECO:0000256" key="1">
    <source>
        <dbReference type="ARBA" id="ARBA00022737"/>
    </source>
</evidence>
<evidence type="ECO:0000313" key="5">
    <source>
        <dbReference type="Proteomes" id="UP000230069"/>
    </source>
</evidence>
<dbReference type="FunFam" id="1.25.40.10:FF:000031">
    <property type="entry name" value="Pentatricopeptide repeat-containing protein mitochondrial"/>
    <property type="match status" value="1"/>
</dbReference>
<dbReference type="NCBIfam" id="TIGR00756">
    <property type="entry name" value="PPR"/>
    <property type="match status" value="5"/>
</dbReference>
<dbReference type="FunFam" id="1.25.40.10:FF:001202">
    <property type="entry name" value="Pentatricopeptide repeat-containing protein"/>
    <property type="match status" value="1"/>
</dbReference>
<dbReference type="Gene3D" id="1.25.40.10">
    <property type="entry name" value="Tetratricopeptide repeat domain"/>
    <property type="match status" value="6"/>
</dbReference>
<name>A0A2G5EVV5_AQUCA</name>
<dbReference type="FunCoup" id="A0A2G5EVV5">
    <property type="interactions" value="214"/>
</dbReference>
<dbReference type="InterPro" id="IPR046960">
    <property type="entry name" value="PPR_At4g14850-like_plant"/>
</dbReference>